<evidence type="ECO:0000313" key="2">
    <source>
        <dbReference type="Proteomes" id="UP000249390"/>
    </source>
</evidence>
<dbReference type="EMBL" id="NQVE01000218">
    <property type="protein sequence ID" value="RAL36889.1"/>
    <property type="molecule type" value="Genomic_DNA"/>
</dbReference>
<organism evidence="1 2">
    <name type="scientific">Cuscuta australis</name>
    <dbReference type="NCBI Taxonomy" id="267555"/>
    <lineage>
        <taxon>Eukaryota</taxon>
        <taxon>Viridiplantae</taxon>
        <taxon>Streptophyta</taxon>
        <taxon>Embryophyta</taxon>
        <taxon>Tracheophyta</taxon>
        <taxon>Spermatophyta</taxon>
        <taxon>Magnoliopsida</taxon>
        <taxon>eudicotyledons</taxon>
        <taxon>Gunneridae</taxon>
        <taxon>Pentapetalae</taxon>
        <taxon>asterids</taxon>
        <taxon>lamiids</taxon>
        <taxon>Solanales</taxon>
        <taxon>Convolvulaceae</taxon>
        <taxon>Cuscuteae</taxon>
        <taxon>Cuscuta</taxon>
        <taxon>Cuscuta subgen. Grammica</taxon>
        <taxon>Cuscuta sect. Cleistogrammica</taxon>
    </lineage>
</organism>
<gene>
    <name evidence="1" type="ORF">DM860_016831</name>
</gene>
<proteinExistence type="predicted"/>
<name>A0A328CXZ2_9ASTE</name>
<evidence type="ECO:0000313" key="1">
    <source>
        <dbReference type="EMBL" id="RAL36889.1"/>
    </source>
</evidence>
<protein>
    <submittedName>
        <fullName evidence="1">Uncharacterized protein</fullName>
    </submittedName>
</protein>
<comment type="caution">
    <text evidence="1">The sequence shown here is derived from an EMBL/GenBank/DDBJ whole genome shotgun (WGS) entry which is preliminary data.</text>
</comment>
<dbReference type="AlphaFoldDB" id="A0A328CXZ2"/>
<keyword evidence="2" id="KW-1185">Reference proteome</keyword>
<dbReference type="Proteomes" id="UP000249390">
    <property type="component" value="Unassembled WGS sequence"/>
</dbReference>
<reference evidence="1 2" key="1">
    <citation type="submission" date="2018-06" db="EMBL/GenBank/DDBJ databases">
        <title>The Genome of Cuscuta australis (Dodder) Provides Insight into the Evolution of Plant Parasitism.</title>
        <authorList>
            <person name="Liu H."/>
        </authorList>
    </citation>
    <scope>NUCLEOTIDE SEQUENCE [LARGE SCALE GENOMIC DNA]</scope>
    <source>
        <strain evidence="2">cv. Yunnan</strain>
        <tissue evidence="1">Vines</tissue>
    </source>
</reference>
<sequence length="197" mass="22410">MPQLQPLKLSCDDISSSKQKEFLDTAQSRVVATRRAIEPNGAMYYCMRCSCHILNLSQGSSIVSAPKSVFTLLGIASLEWRLYFCWLYTLRMALAHVLYRTFFSQLAAGSWLFLGYLHHICLIHLALRGWRTLEIGQTGFCIEVELELKEKKVGRLGGMRSWSVLPGLLADNHNALTVASFWAPVFLQQQQQQQQQQ</sequence>
<accession>A0A328CXZ2</accession>